<keyword evidence="2" id="KW-1185">Reference proteome</keyword>
<dbReference type="Proteomes" id="UP000030103">
    <property type="component" value="Unassembled WGS sequence"/>
</dbReference>
<dbReference type="EMBL" id="JRFA01000027">
    <property type="protein sequence ID" value="KGN72772.1"/>
    <property type="molecule type" value="Genomic_DNA"/>
</dbReference>
<evidence type="ECO:0000313" key="1">
    <source>
        <dbReference type="EMBL" id="KGN72772.1"/>
    </source>
</evidence>
<reference evidence="1 2" key="1">
    <citation type="submission" date="2014-09" db="EMBL/GenBank/DDBJ databases">
        <title>Draft Genome Sequence of Porphyromonas macacae COT-192_OH2859.</title>
        <authorList>
            <person name="Wallis C."/>
            <person name="Deusch O."/>
            <person name="O'Flynn C."/>
            <person name="Davis I."/>
            <person name="Horsfall A."/>
            <person name="Kirkwood N."/>
            <person name="Harris S."/>
            <person name="Eisen J.A."/>
            <person name="Coil D.A."/>
            <person name="Darling A.E."/>
            <person name="Jospin G."/>
            <person name="Alexiev A."/>
        </authorList>
    </citation>
    <scope>NUCLEOTIDE SEQUENCE [LARGE SCALE GENOMIC DNA]</scope>
    <source>
        <strain evidence="2">COT-192 OH2859</strain>
    </source>
</reference>
<dbReference type="STRING" id="28115.HQ47_09355"/>
<evidence type="ECO:0000313" key="2">
    <source>
        <dbReference type="Proteomes" id="UP000030103"/>
    </source>
</evidence>
<protein>
    <submittedName>
        <fullName evidence="1">Uncharacterized protein</fullName>
    </submittedName>
</protein>
<proteinExistence type="predicted"/>
<accession>A0A0A2E567</accession>
<name>A0A0A2E567_9PORP</name>
<gene>
    <name evidence="1" type="ORF">HQ47_09355</name>
</gene>
<comment type="caution">
    <text evidence="1">The sequence shown here is derived from an EMBL/GenBank/DDBJ whole genome shotgun (WGS) entry which is preliminary data.</text>
</comment>
<dbReference type="AlphaFoldDB" id="A0A0A2E567"/>
<organism evidence="1 2">
    <name type="scientific">Porphyromonas macacae</name>
    <dbReference type="NCBI Taxonomy" id="28115"/>
    <lineage>
        <taxon>Bacteria</taxon>
        <taxon>Pseudomonadati</taxon>
        <taxon>Bacteroidota</taxon>
        <taxon>Bacteroidia</taxon>
        <taxon>Bacteroidales</taxon>
        <taxon>Porphyromonadaceae</taxon>
        <taxon>Porphyromonas</taxon>
    </lineage>
</organism>
<sequence>MFTTIINKNMEKKILLAVLFLILVGCNNKKNKESFSRKEHVEESANWAKEDTIQFEYLPKGWFDYGTEGDLQHTLAMVKKIENTKVAIFRDTLFIDGKYKVSFVKKKWSFDKFFGENAGSWIEEKLSNGFKEKGIDIKNDSISFLQINLPVYQDFTFGDYSMWGTVIYEQGYLCLIHQENVIGWFRDNQLHLNKNNSNVLPFDLLDLDKAERKYKFADEYNDNVLKKLYSVQLNEEVDDISSTMCFYLPLEKFDVFYYIQKENTFRILTIDKRSKKILGYIDFKRSYKDSWQEQSFDISEDLIITFYKNELGEEIIFEDSYCENPPVFRKIIKSIPYEKYRIEVTGKIIKLEGDNISS</sequence>